<sequence length="267" mass="28074">MTTTLSTGTTMAAPGTTAGARRRGGVNVTFLSIELRRLLRNRRTVIFTLIMPPMFFLIFGTAGQYRTTSAGNGNVTAYVMISMALYGAMLATTSGGAMVSVERAQGWSRQLRLTPLRPSVYIAIKVAVAMVLGLASVVVVYLVGLAEGAHADVSVWIVTGLTAWLGSIVFAAFGLFMGYLLPAENVMQILGPVLAVLSFAGGLFVPLGDGVFATIGKVTPLYGLAELVRAPLVGDGVTVTSVANVVLWAAVFGAGAVWRFRHDTARV</sequence>
<feature type="transmembrane region" description="Helical" evidence="5">
    <location>
        <begin position="155"/>
        <end position="181"/>
    </location>
</feature>
<dbReference type="InterPro" id="IPR013525">
    <property type="entry name" value="ABC2_TM"/>
</dbReference>
<comment type="subcellular location">
    <subcellularLocation>
        <location evidence="1">Membrane</location>
        <topology evidence="1">Multi-pass membrane protein</topology>
    </subcellularLocation>
</comment>
<evidence type="ECO:0000256" key="1">
    <source>
        <dbReference type="ARBA" id="ARBA00004141"/>
    </source>
</evidence>
<dbReference type="GO" id="GO:0043190">
    <property type="term" value="C:ATP-binding cassette (ABC) transporter complex"/>
    <property type="evidence" value="ECO:0007669"/>
    <property type="project" value="InterPro"/>
</dbReference>
<feature type="transmembrane region" description="Helical" evidence="5">
    <location>
        <begin position="45"/>
        <end position="65"/>
    </location>
</feature>
<evidence type="ECO:0000259" key="6">
    <source>
        <dbReference type="Pfam" id="PF01061"/>
    </source>
</evidence>
<feature type="domain" description="ABC-2 type transporter transmembrane" evidence="6">
    <location>
        <begin position="31"/>
        <end position="230"/>
    </location>
</feature>
<evidence type="ECO:0000256" key="5">
    <source>
        <dbReference type="SAM" id="Phobius"/>
    </source>
</evidence>
<comment type="caution">
    <text evidence="7">The sequence shown here is derived from an EMBL/GenBank/DDBJ whole genome shotgun (WGS) entry which is preliminary data.</text>
</comment>
<feature type="transmembrane region" description="Helical" evidence="5">
    <location>
        <begin position="77"/>
        <end position="99"/>
    </location>
</feature>
<dbReference type="InterPro" id="IPR000412">
    <property type="entry name" value="ABC_2_transport"/>
</dbReference>
<keyword evidence="4 5" id="KW-0472">Membrane</keyword>
<feature type="transmembrane region" description="Helical" evidence="5">
    <location>
        <begin position="193"/>
        <end position="216"/>
    </location>
</feature>
<dbReference type="Pfam" id="PF01061">
    <property type="entry name" value="ABC2_membrane"/>
    <property type="match status" value="1"/>
</dbReference>
<dbReference type="InterPro" id="IPR051784">
    <property type="entry name" value="Nod_factor_ABC_transporter"/>
</dbReference>
<dbReference type="PIRSF" id="PIRSF006648">
    <property type="entry name" value="DrrB"/>
    <property type="match status" value="1"/>
</dbReference>
<organism evidence="7">
    <name type="scientific">mine drainage metagenome</name>
    <dbReference type="NCBI Taxonomy" id="410659"/>
    <lineage>
        <taxon>unclassified sequences</taxon>
        <taxon>metagenomes</taxon>
        <taxon>ecological metagenomes</taxon>
    </lineage>
</organism>
<keyword evidence="3 5" id="KW-1133">Transmembrane helix</keyword>
<dbReference type="PANTHER" id="PTHR43229">
    <property type="entry name" value="NODULATION PROTEIN J"/>
    <property type="match status" value="1"/>
</dbReference>
<evidence type="ECO:0000256" key="2">
    <source>
        <dbReference type="ARBA" id="ARBA00022692"/>
    </source>
</evidence>
<proteinExistence type="predicted"/>
<dbReference type="GO" id="GO:0140359">
    <property type="term" value="F:ABC-type transporter activity"/>
    <property type="evidence" value="ECO:0007669"/>
    <property type="project" value="InterPro"/>
</dbReference>
<dbReference type="AlphaFoldDB" id="A0A1J5PML3"/>
<evidence type="ECO:0000256" key="3">
    <source>
        <dbReference type="ARBA" id="ARBA00022989"/>
    </source>
</evidence>
<dbReference type="PANTHER" id="PTHR43229:SF2">
    <property type="entry name" value="NODULATION PROTEIN J"/>
    <property type="match status" value="1"/>
</dbReference>
<dbReference type="EMBL" id="MLJW01003132">
    <property type="protein sequence ID" value="OIQ72782.1"/>
    <property type="molecule type" value="Genomic_DNA"/>
</dbReference>
<gene>
    <name evidence="7" type="ORF">GALL_455890</name>
</gene>
<evidence type="ECO:0000313" key="7">
    <source>
        <dbReference type="EMBL" id="OIQ72782.1"/>
    </source>
</evidence>
<name>A0A1J5PML3_9ZZZZ</name>
<keyword evidence="2 5" id="KW-0812">Transmembrane</keyword>
<evidence type="ECO:0000256" key="4">
    <source>
        <dbReference type="ARBA" id="ARBA00023136"/>
    </source>
</evidence>
<reference evidence="7" key="1">
    <citation type="submission" date="2016-10" db="EMBL/GenBank/DDBJ databases">
        <title>Sequence of Gallionella enrichment culture.</title>
        <authorList>
            <person name="Poehlein A."/>
            <person name="Muehling M."/>
            <person name="Daniel R."/>
        </authorList>
    </citation>
    <scope>NUCLEOTIDE SEQUENCE</scope>
</reference>
<protein>
    <submittedName>
        <fullName evidence="7">ABC-2 family transporter protein</fullName>
    </submittedName>
</protein>
<accession>A0A1J5PML3</accession>
<feature type="transmembrane region" description="Helical" evidence="5">
    <location>
        <begin position="236"/>
        <end position="258"/>
    </location>
</feature>
<feature type="transmembrane region" description="Helical" evidence="5">
    <location>
        <begin position="120"/>
        <end position="143"/>
    </location>
</feature>